<evidence type="ECO:0000259" key="2">
    <source>
        <dbReference type="Pfam" id="PF17201"/>
    </source>
</evidence>
<organism evidence="3 4">
    <name type="scientific">Candidatus Methylopumilus universalis</name>
    <dbReference type="NCBI Taxonomy" id="2588536"/>
    <lineage>
        <taxon>Bacteria</taxon>
        <taxon>Pseudomonadati</taxon>
        <taxon>Pseudomonadota</taxon>
        <taxon>Betaproteobacteria</taxon>
        <taxon>Nitrosomonadales</taxon>
        <taxon>Methylophilaceae</taxon>
        <taxon>Candidatus Methylopumilus</taxon>
    </lineage>
</organism>
<dbReference type="SUPFAM" id="SSF103190">
    <property type="entry name" value="Sensory domain-like"/>
    <property type="match status" value="1"/>
</dbReference>
<dbReference type="Pfam" id="PF17201">
    <property type="entry name" value="Cache_3-Cache_2"/>
    <property type="match status" value="1"/>
</dbReference>
<evidence type="ECO:0000256" key="1">
    <source>
        <dbReference type="SAM" id="SignalP"/>
    </source>
</evidence>
<dbReference type="AlphaFoldDB" id="A0AAX1EYU4"/>
<dbReference type="EMBL" id="CP040953">
    <property type="protein sequence ID" value="QDC40939.1"/>
    <property type="molecule type" value="Genomic_DNA"/>
</dbReference>
<evidence type="ECO:0000313" key="3">
    <source>
        <dbReference type="EMBL" id="QDC40939.1"/>
    </source>
</evidence>
<feature type="chain" id="PRO_5043690483" description="Cache 3/Cache 2 fusion domain-containing protein" evidence="1">
    <location>
        <begin position="19"/>
        <end position="104"/>
    </location>
</feature>
<evidence type="ECO:0000313" key="4">
    <source>
        <dbReference type="Proteomes" id="UP000314901"/>
    </source>
</evidence>
<dbReference type="InterPro" id="IPR033462">
    <property type="entry name" value="Cache_3-Cache_2"/>
</dbReference>
<dbReference type="KEGG" id="muv:FIT94_02445"/>
<gene>
    <name evidence="3" type="ORF">FIT94_02445</name>
</gene>
<dbReference type="RefSeq" id="WP_139867357.1">
    <property type="nucleotide sequence ID" value="NZ_CP040949.1"/>
</dbReference>
<sequence>MKKIIFICLFCFSTLSFAELGSSIFSFDGQDFIRTDTTLIDENGNPAINTKMDRNYPGYKALLKKKSYNGRLMLFGKLVDSRVAPLTDKDGKLIGALAVFKDAD</sequence>
<keyword evidence="1" id="KW-0732">Signal</keyword>
<name>A0AAX1EYU4_9PROT</name>
<feature type="signal peptide" evidence="1">
    <location>
        <begin position="1"/>
        <end position="18"/>
    </location>
</feature>
<proteinExistence type="predicted"/>
<dbReference type="InterPro" id="IPR029151">
    <property type="entry name" value="Sensor-like_sf"/>
</dbReference>
<protein>
    <recommendedName>
        <fullName evidence="2">Cache 3/Cache 2 fusion domain-containing protein</fullName>
    </recommendedName>
</protein>
<reference evidence="3 4" key="1">
    <citation type="journal article" date="2019" name="ISME J.">
        <title>Evolution in action: habitat transition from sediment to the pelagial leads to genome streamlining in Methylophilaceae.</title>
        <authorList>
            <person name="Salcher M."/>
            <person name="Schaefle D."/>
            <person name="Kaspar M."/>
            <person name="Neuenschwander S.M."/>
            <person name="Ghai R."/>
        </authorList>
    </citation>
    <scope>NUCLEOTIDE SEQUENCE [LARGE SCALE GENOMIC DNA]</scope>
    <source>
        <strain evidence="3 4">MMS-RVI-51</strain>
    </source>
</reference>
<dbReference type="Proteomes" id="UP000314901">
    <property type="component" value="Chromosome"/>
</dbReference>
<feature type="domain" description="Cache 3/Cache 2 fusion" evidence="2">
    <location>
        <begin position="23"/>
        <end position="100"/>
    </location>
</feature>
<dbReference type="GeneID" id="66284732"/>
<accession>A0AAX1EYU4</accession>